<organism evidence="1 2">
    <name type="scientific">Rhizobium tropici</name>
    <dbReference type="NCBI Taxonomy" id="398"/>
    <lineage>
        <taxon>Bacteria</taxon>
        <taxon>Pseudomonadati</taxon>
        <taxon>Pseudomonadota</taxon>
        <taxon>Alphaproteobacteria</taxon>
        <taxon>Hyphomicrobiales</taxon>
        <taxon>Rhizobiaceae</taxon>
        <taxon>Rhizobium/Agrobacterium group</taxon>
        <taxon>Rhizobium</taxon>
    </lineage>
</organism>
<proteinExistence type="predicted"/>
<dbReference type="OrthoDB" id="6402248at2"/>
<dbReference type="EMBL" id="QMKK01000057">
    <property type="protein sequence ID" value="RAX37796.1"/>
    <property type="molecule type" value="Genomic_DNA"/>
</dbReference>
<protein>
    <submittedName>
        <fullName evidence="1">DUF4269 domain-containing protein</fullName>
    </submittedName>
</protein>
<dbReference type="Proteomes" id="UP000251205">
    <property type="component" value="Unassembled WGS sequence"/>
</dbReference>
<accession>A0A329Y277</accession>
<evidence type="ECO:0000313" key="1">
    <source>
        <dbReference type="EMBL" id="RAX37796.1"/>
    </source>
</evidence>
<sequence length="175" mass="19558">MTRPRFTDALSRIKLLEILAPFDPHVAGTPPLGIDLPTSDIDVLCYAPDPHVFTRAVWDAYSTCDEFSVRQWTGRENPIIASFAAADWTFELFGQALPVPEQHGWKHFQVEHRLLRIGGSRFRAAVMQLRADGMKTEPAFAASLGIEASNPYETLFDMAGWSDEALAALLREHGF</sequence>
<dbReference type="AlphaFoldDB" id="A0A329Y277"/>
<reference evidence="1 2" key="1">
    <citation type="submission" date="2018-06" db="EMBL/GenBank/DDBJ databases">
        <title>Whole Genome Sequence of an efficient microsymbiont, Rhizobium tropici.</title>
        <authorList>
            <person name="Srinivasan R."/>
            <person name="Singh H.V."/>
            <person name="Srivastava R."/>
            <person name="Kumari B."/>
            <person name="Radhakrishna A."/>
        </authorList>
    </citation>
    <scope>NUCLEOTIDE SEQUENCE [LARGE SCALE GENOMIC DNA]</scope>
    <source>
        <strain evidence="1 2">IGFRI Rhizo-19</strain>
    </source>
</reference>
<evidence type="ECO:0000313" key="2">
    <source>
        <dbReference type="Proteomes" id="UP000251205"/>
    </source>
</evidence>
<comment type="caution">
    <text evidence="1">The sequence shown here is derived from an EMBL/GenBank/DDBJ whole genome shotgun (WGS) entry which is preliminary data.</text>
</comment>
<name>A0A329Y277_RHITR</name>
<dbReference type="Pfam" id="PF14091">
    <property type="entry name" value="DUF4269"/>
    <property type="match status" value="1"/>
</dbReference>
<dbReference type="InterPro" id="IPR025365">
    <property type="entry name" value="DUF4269"/>
</dbReference>
<gene>
    <name evidence="1" type="ORF">DQ393_30215</name>
</gene>